<name>A0AAV8VYL2_9CUCU</name>
<keyword evidence="2" id="KW-1185">Reference proteome</keyword>
<organism evidence="1 2">
    <name type="scientific">Exocentrus adspersus</name>
    <dbReference type="NCBI Taxonomy" id="1586481"/>
    <lineage>
        <taxon>Eukaryota</taxon>
        <taxon>Metazoa</taxon>
        <taxon>Ecdysozoa</taxon>
        <taxon>Arthropoda</taxon>
        <taxon>Hexapoda</taxon>
        <taxon>Insecta</taxon>
        <taxon>Pterygota</taxon>
        <taxon>Neoptera</taxon>
        <taxon>Endopterygota</taxon>
        <taxon>Coleoptera</taxon>
        <taxon>Polyphaga</taxon>
        <taxon>Cucujiformia</taxon>
        <taxon>Chrysomeloidea</taxon>
        <taxon>Cerambycidae</taxon>
        <taxon>Lamiinae</taxon>
        <taxon>Acanthocinini</taxon>
        <taxon>Exocentrus</taxon>
    </lineage>
</organism>
<evidence type="ECO:0000313" key="2">
    <source>
        <dbReference type="Proteomes" id="UP001159042"/>
    </source>
</evidence>
<proteinExistence type="predicted"/>
<evidence type="ECO:0008006" key="3">
    <source>
        <dbReference type="Google" id="ProtNLM"/>
    </source>
</evidence>
<protein>
    <recommendedName>
        <fullName evidence="3">Transposase</fullName>
    </recommendedName>
</protein>
<dbReference type="AlphaFoldDB" id="A0AAV8VYL2"/>
<accession>A0AAV8VYL2</accession>
<dbReference type="Proteomes" id="UP001159042">
    <property type="component" value="Unassembled WGS sequence"/>
</dbReference>
<comment type="caution">
    <text evidence="1">The sequence shown here is derived from an EMBL/GenBank/DDBJ whole genome shotgun (WGS) entry which is preliminary data.</text>
</comment>
<sequence length="200" mass="22702">MVNRYLEKSGKTIPTFPNQTPERDWCLNFIEGHKGNLSHRSCKNIKGVRAQKTDEGIIAYFENLEKSLEGIPPERVLNYDETNLSADPGNRKCIFRSGTKYPERVINSSETAVSVMFAITGNGETLPPYVVYKAERILVYKRSTTMGKKQKMELRIGDNLSSHLNVNIIVACQRHSNQLNPREMVLNKGTFPSLLKELVE</sequence>
<reference evidence="1 2" key="1">
    <citation type="journal article" date="2023" name="Insect Mol. Biol.">
        <title>Genome sequencing provides insights into the evolution of gene families encoding plant cell wall-degrading enzymes in longhorned beetles.</title>
        <authorList>
            <person name="Shin N.R."/>
            <person name="Okamura Y."/>
            <person name="Kirsch R."/>
            <person name="Pauchet Y."/>
        </authorList>
    </citation>
    <scope>NUCLEOTIDE SEQUENCE [LARGE SCALE GENOMIC DNA]</scope>
    <source>
        <strain evidence="1">EAD_L_NR</strain>
    </source>
</reference>
<evidence type="ECO:0000313" key="1">
    <source>
        <dbReference type="EMBL" id="KAJ8919423.1"/>
    </source>
</evidence>
<dbReference type="EMBL" id="JANEYG010000018">
    <property type="protein sequence ID" value="KAJ8919423.1"/>
    <property type="molecule type" value="Genomic_DNA"/>
</dbReference>
<gene>
    <name evidence="1" type="ORF">NQ315_016518</name>
</gene>